<proteinExistence type="inferred from homology"/>
<evidence type="ECO:0000313" key="10">
    <source>
        <dbReference type="Proteomes" id="UP001232245"/>
    </source>
</evidence>
<keyword evidence="4" id="KW-0309">Germination</keyword>
<evidence type="ECO:0000256" key="8">
    <source>
        <dbReference type="SAM" id="Phobius"/>
    </source>
</evidence>
<keyword evidence="5 8" id="KW-0812">Transmembrane</keyword>
<feature type="transmembrane region" description="Helical" evidence="8">
    <location>
        <begin position="147"/>
        <end position="166"/>
    </location>
</feature>
<dbReference type="PANTHER" id="PTHR34975:SF2">
    <property type="entry name" value="SPORE GERMINATION PROTEIN A2"/>
    <property type="match status" value="1"/>
</dbReference>
<feature type="transmembrane region" description="Helical" evidence="8">
    <location>
        <begin position="118"/>
        <end position="135"/>
    </location>
</feature>
<dbReference type="NCBIfam" id="TIGR00912">
    <property type="entry name" value="2A0309"/>
    <property type="match status" value="1"/>
</dbReference>
<feature type="transmembrane region" description="Helical" evidence="8">
    <location>
        <begin position="186"/>
        <end position="210"/>
    </location>
</feature>
<evidence type="ECO:0000256" key="2">
    <source>
        <dbReference type="ARBA" id="ARBA00007998"/>
    </source>
</evidence>
<accession>A0ABT9YWR3</accession>
<protein>
    <submittedName>
        <fullName evidence="9">Spore germination protein</fullName>
    </submittedName>
</protein>
<dbReference type="RefSeq" id="WP_174880013.1">
    <property type="nucleotide sequence ID" value="NZ_CADEPK010000086.1"/>
</dbReference>
<reference evidence="9 10" key="1">
    <citation type="submission" date="2023-07" db="EMBL/GenBank/DDBJ databases">
        <title>Genomic Encyclopedia of Type Strains, Phase IV (KMG-IV): sequencing the most valuable type-strain genomes for metagenomic binning, comparative biology and taxonomic classification.</title>
        <authorList>
            <person name="Goeker M."/>
        </authorList>
    </citation>
    <scope>NUCLEOTIDE SEQUENCE [LARGE SCALE GENOMIC DNA]</scope>
    <source>
        <strain evidence="9 10">DSM 17723</strain>
    </source>
</reference>
<feature type="transmembrane region" description="Helical" evidence="8">
    <location>
        <begin position="341"/>
        <end position="362"/>
    </location>
</feature>
<name>A0ABT9YWR3_9BACI</name>
<keyword evidence="6 8" id="KW-1133">Transmembrane helix</keyword>
<feature type="transmembrane region" description="Helical" evidence="8">
    <location>
        <begin position="276"/>
        <end position="300"/>
    </location>
</feature>
<evidence type="ECO:0000313" key="9">
    <source>
        <dbReference type="EMBL" id="MDQ0224387.1"/>
    </source>
</evidence>
<comment type="subcellular location">
    <subcellularLocation>
        <location evidence="1">Membrane</location>
        <topology evidence="1">Multi-pass membrane protein</topology>
    </subcellularLocation>
</comment>
<evidence type="ECO:0000256" key="1">
    <source>
        <dbReference type="ARBA" id="ARBA00004141"/>
    </source>
</evidence>
<evidence type="ECO:0000256" key="6">
    <source>
        <dbReference type="ARBA" id="ARBA00022989"/>
    </source>
</evidence>
<keyword evidence="10" id="KW-1185">Reference proteome</keyword>
<dbReference type="Proteomes" id="UP001232245">
    <property type="component" value="Unassembled WGS sequence"/>
</dbReference>
<keyword evidence="7 8" id="KW-0472">Membrane</keyword>
<feature type="transmembrane region" description="Helical" evidence="8">
    <location>
        <begin position="312"/>
        <end position="329"/>
    </location>
</feature>
<evidence type="ECO:0000256" key="5">
    <source>
        <dbReference type="ARBA" id="ARBA00022692"/>
    </source>
</evidence>
<keyword evidence="3" id="KW-0813">Transport</keyword>
<dbReference type="InterPro" id="IPR004761">
    <property type="entry name" value="Spore_GerAB"/>
</dbReference>
<feature type="transmembrane region" description="Helical" evidence="8">
    <location>
        <begin position="9"/>
        <end position="29"/>
    </location>
</feature>
<feature type="transmembrane region" description="Helical" evidence="8">
    <location>
        <begin position="41"/>
        <end position="63"/>
    </location>
</feature>
<dbReference type="PANTHER" id="PTHR34975">
    <property type="entry name" value="SPORE GERMINATION PROTEIN A2"/>
    <property type="match status" value="1"/>
</dbReference>
<dbReference type="Gene3D" id="1.20.1740.10">
    <property type="entry name" value="Amino acid/polyamine transporter I"/>
    <property type="match status" value="1"/>
</dbReference>
<comment type="similarity">
    <text evidence="2">Belongs to the amino acid-polyamine-organocation (APC) superfamily. Spore germination protein (SGP) (TC 2.A.3.9) family.</text>
</comment>
<evidence type="ECO:0000256" key="7">
    <source>
        <dbReference type="ARBA" id="ARBA00023136"/>
    </source>
</evidence>
<evidence type="ECO:0000256" key="3">
    <source>
        <dbReference type="ARBA" id="ARBA00022448"/>
    </source>
</evidence>
<organism evidence="9 10">
    <name type="scientific">Metabacillus niabensis</name>
    <dbReference type="NCBI Taxonomy" id="324854"/>
    <lineage>
        <taxon>Bacteria</taxon>
        <taxon>Bacillati</taxon>
        <taxon>Bacillota</taxon>
        <taxon>Bacilli</taxon>
        <taxon>Bacillales</taxon>
        <taxon>Bacillaceae</taxon>
        <taxon>Metabacillus</taxon>
    </lineage>
</organism>
<sequence>MMNEPRRISVFQAAAIMINSSIGVSLLALPRIASEKAGTGALFVTFLAVILFITSVWICSTLAKRFPKESFLAYSQTIIGKRLGKIATFMMICFFLFTTSIVLREFGEVLSTSLMQETPISVTILSMLVLIAITTRNNITTISYFHTYYLPFIVIPIISIVIIAFKDIDWRHLKPFLGNETTLADYVDGGISIAGLPFIPITLFIIFVIAPHMIETKRIVKGALSGAFVAAMMFFLATGITLAVFGAEELKKSMWPMLVLTRMSELPSSILERLDILFLMVWIISAFTTLLSGYLICIEFASQLFGLRSHRVLSYLALPFLYALAFYPRNALHLSQIMSHVGVWSVLITTGYPLVLLLIAIVRGKEGGADERSNTTK</sequence>
<gene>
    <name evidence="9" type="ORF">J2S02_000709</name>
</gene>
<dbReference type="Pfam" id="PF03845">
    <property type="entry name" value="Spore_permease"/>
    <property type="match status" value="1"/>
</dbReference>
<dbReference type="EMBL" id="JAUSTZ010000001">
    <property type="protein sequence ID" value="MDQ0224387.1"/>
    <property type="molecule type" value="Genomic_DNA"/>
</dbReference>
<comment type="caution">
    <text evidence="9">The sequence shown here is derived from an EMBL/GenBank/DDBJ whole genome shotgun (WGS) entry which is preliminary data.</text>
</comment>
<feature type="transmembrane region" description="Helical" evidence="8">
    <location>
        <begin position="222"/>
        <end position="247"/>
    </location>
</feature>
<feature type="transmembrane region" description="Helical" evidence="8">
    <location>
        <begin position="83"/>
        <end position="103"/>
    </location>
</feature>
<evidence type="ECO:0000256" key="4">
    <source>
        <dbReference type="ARBA" id="ARBA00022544"/>
    </source>
</evidence>